<proteinExistence type="predicted"/>
<dbReference type="KEGG" id="haer:DU502_16115"/>
<dbReference type="NCBIfam" id="NF041918">
    <property type="entry name" value="SAMP1"/>
    <property type="match status" value="1"/>
</dbReference>
<evidence type="ECO:0000313" key="3">
    <source>
        <dbReference type="Proteomes" id="UP000277326"/>
    </source>
</evidence>
<reference evidence="2" key="3">
    <citation type="submission" date="2018-10" db="EMBL/GenBank/DDBJ databases">
        <authorList>
            <person name="Whitman W."/>
            <person name="Huntemann M."/>
            <person name="Clum A."/>
            <person name="Pillay M."/>
            <person name="Palaniappan K."/>
            <person name="Varghese N."/>
            <person name="Mikhailova N."/>
            <person name="Stamatis D."/>
            <person name="Reddy T."/>
            <person name="Daum C."/>
            <person name="Shapiro N."/>
            <person name="Ivanova N."/>
            <person name="Kyrpides N."/>
            <person name="Woyke T."/>
        </authorList>
    </citation>
    <scope>NUCLEOTIDE SEQUENCE</scope>
    <source>
        <strain evidence="2">CGMCC 1.10124</strain>
    </source>
</reference>
<evidence type="ECO:0000313" key="2">
    <source>
        <dbReference type="EMBL" id="RMB09105.1"/>
    </source>
</evidence>
<reference evidence="1 4" key="2">
    <citation type="submission" date="2018-07" db="EMBL/GenBank/DDBJ databases">
        <title>Genome sequences of Haloplanus aerogenes JCM 16430T.</title>
        <authorList>
            <person name="Kim Y.B."/>
            <person name="Roh S.W."/>
        </authorList>
    </citation>
    <scope>NUCLEOTIDE SEQUENCE [LARGE SCALE GENOMIC DNA]</scope>
    <source>
        <strain evidence="1 4">JCM 16430</strain>
    </source>
</reference>
<keyword evidence="4" id="KW-1185">Reference proteome</keyword>
<dbReference type="InterPro" id="IPR010038">
    <property type="entry name" value="MoaD_arc-typ"/>
</dbReference>
<evidence type="ECO:0000313" key="4">
    <source>
        <dbReference type="Proteomes" id="UP000282007"/>
    </source>
</evidence>
<dbReference type="PANTHER" id="PTHR38031">
    <property type="entry name" value="SULFUR CARRIER PROTEIN SLR0821-RELATED"/>
    <property type="match status" value="1"/>
</dbReference>
<dbReference type="SUPFAM" id="SSF54285">
    <property type="entry name" value="MoaD/ThiS"/>
    <property type="match status" value="1"/>
</dbReference>
<dbReference type="Pfam" id="PF02597">
    <property type="entry name" value="ThiS"/>
    <property type="match status" value="1"/>
</dbReference>
<evidence type="ECO:0000313" key="1">
    <source>
        <dbReference type="EMBL" id="AZH26804.1"/>
    </source>
</evidence>
<accession>A0A3M0CJW1</accession>
<dbReference type="CDD" id="cd17505">
    <property type="entry name" value="Ubl_SAMP1_like"/>
    <property type="match status" value="1"/>
</dbReference>
<dbReference type="Proteomes" id="UP000282007">
    <property type="component" value="Chromosome"/>
</dbReference>
<dbReference type="PANTHER" id="PTHR38031:SF1">
    <property type="entry name" value="SULFUR CARRIER PROTEIN CYSO"/>
    <property type="match status" value="1"/>
</dbReference>
<reference evidence="2 3" key="1">
    <citation type="journal article" date="2015" name="Stand. Genomic Sci.">
        <title>Genomic Encyclopedia of Bacterial and Archaeal Type Strains, Phase III: the genomes of soil and plant-associated and newly described type strains.</title>
        <authorList>
            <person name="Whitman W.B."/>
            <person name="Woyke T."/>
            <person name="Klenk H.P."/>
            <person name="Zhou Y."/>
            <person name="Lilburn T.G."/>
            <person name="Beck B.J."/>
            <person name="De Vos P."/>
            <person name="Vandamme P."/>
            <person name="Eisen J.A."/>
            <person name="Garrity G."/>
            <person name="Hugenholtz P."/>
            <person name="Kyrpides N.C."/>
        </authorList>
    </citation>
    <scope>NUCLEOTIDE SEQUENCE [LARGE SCALE GENOMIC DNA]</scope>
    <source>
        <strain evidence="2 3">CGMCC 1.10124</strain>
    </source>
</reference>
<dbReference type="InterPro" id="IPR012675">
    <property type="entry name" value="Beta-grasp_dom_sf"/>
</dbReference>
<dbReference type="InterPro" id="IPR003749">
    <property type="entry name" value="ThiS/MoaD-like"/>
</dbReference>
<gene>
    <name evidence="2" type="ORF">ATH50_3476</name>
    <name evidence="1" type="ORF">DU502_16115</name>
</gene>
<dbReference type="GeneID" id="38472843"/>
<dbReference type="OrthoDB" id="98357at2157"/>
<dbReference type="EMBL" id="CP034145">
    <property type="protein sequence ID" value="AZH26804.1"/>
    <property type="molecule type" value="Genomic_DNA"/>
</dbReference>
<dbReference type="Gene3D" id="3.10.20.30">
    <property type="match status" value="1"/>
</dbReference>
<dbReference type="InterPro" id="IPR052045">
    <property type="entry name" value="Sulfur_Carrier/Prot_Modifier"/>
</dbReference>
<dbReference type="InterPro" id="IPR016155">
    <property type="entry name" value="Mopterin_synth/thiamin_S_b"/>
</dbReference>
<dbReference type="RefSeq" id="WP_121922003.1">
    <property type="nucleotide sequence ID" value="NZ_CP034145.1"/>
</dbReference>
<dbReference type="Proteomes" id="UP000277326">
    <property type="component" value="Unassembled WGS sequence"/>
</dbReference>
<dbReference type="NCBIfam" id="TIGR01687">
    <property type="entry name" value="moaD_arch"/>
    <property type="match status" value="1"/>
</dbReference>
<dbReference type="InterPro" id="IPR054834">
    <property type="entry name" value="SAMP1_3"/>
</dbReference>
<sequence length="91" mass="9749">MQWKLFADLAEVAGDREIRVDVAPGATVGDALDELLDTRPALRERVLDDSGTVADHINVLRNGENVHAGDGLETELERGDELALFPPVSGG</sequence>
<dbReference type="AlphaFoldDB" id="A0A3M0CJW1"/>
<name>A0A3M0CJW1_9EURY</name>
<protein>
    <submittedName>
        <fullName evidence="1">MoaD/ThiS family protein</fullName>
    </submittedName>
    <submittedName>
        <fullName evidence="2">Molybdopterin synthase sulfur carrier subunit</fullName>
    </submittedName>
</protein>
<dbReference type="EMBL" id="REFS01000009">
    <property type="protein sequence ID" value="RMB09105.1"/>
    <property type="molecule type" value="Genomic_DNA"/>
</dbReference>
<organism evidence="2 3">
    <name type="scientific">Haloplanus aerogenes</name>
    <dbReference type="NCBI Taxonomy" id="660522"/>
    <lineage>
        <taxon>Archaea</taxon>
        <taxon>Methanobacteriati</taxon>
        <taxon>Methanobacteriota</taxon>
        <taxon>Stenosarchaea group</taxon>
        <taxon>Halobacteria</taxon>
        <taxon>Halobacteriales</taxon>
        <taxon>Haloferacaceae</taxon>
        <taxon>Haloplanus</taxon>
    </lineage>
</organism>